<feature type="domain" description="Thioesterase" evidence="3">
    <location>
        <begin position="60"/>
        <end position="136"/>
    </location>
</feature>
<dbReference type="InterPro" id="IPR039298">
    <property type="entry name" value="ACOT13"/>
</dbReference>
<dbReference type="SUPFAM" id="SSF54637">
    <property type="entry name" value="Thioesterase/thiol ester dehydrase-isomerase"/>
    <property type="match status" value="1"/>
</dbReference>
<evidence type="ECO:0000256" key="1">
    <source>
        <dbReference type="ARBA" id="ARBA00008324"/>
    </source>
</evidence>
<dbReference type="PANTHER" id="PTHR21660:SF1">
    <property type="entry name" value="ACYL-COENZYME A THIOESTERASE 13"/>
    <property type="match status" value="1"/>
</dbReference>
<dbReference type="Gene3D" id="3.10.129.10">
    <property type="entry name" value="Hotdog Thioesterase"/>
    <property type="match status" value="1"/>
</dbReference>
<dbReference type="InParanoid" id="A0A1Y1NBY9"/>
<dbReference type="Pfam" id="PF03061">
    <property type="entry name" value="4HBT"/>
    <property type="match status" value="1"/>
</dbReference>
<dbReference type="OrthoDB" id="46529at2759"/>
<dbReference type="CDD" id="cd03443">
    <property type="entry name" value="PaaI_thioesterase"/>
    <property type="match status" value="1"/>
</dbReference>
<evidence type="ECO:0000259" key="3">
    <source>
        <dbReference type="Pfam" id="PF03061"/>
    </source>
</evidence>
<dbReference type="EMBL" id="GEZM01007073">
    <property type="protein sequence ID" value="JAV95421.1"/>
    <property type="molecule type" value="Transcribed_RNA"/>
</dbReference>
<dbReference type="PANTHER" id="PTHR21660">
    <property type="entry name" value="THIOESTERASE SUPERFAMILY MEMBER-RELATED"/>
    <property type="match status" value="1"/>
</dbReference>
<evidence type="ECO:0000313" key="4">
    <source>
        <dbReference type="EMBL" id="JAV95421.1"/>
    </source>
</evidence>
<dbReference type="EMBL" id="VVIM01000002">
    <property type="protein sequence ID" value="KAB0802361.1"/>
    <property type="molecule type" value="Genomic_DNA"/>
</dbReference>
<dbReference type="InterPro" id="IPR003736">
    <property type="entry name" value="PAAI_dom"/>
</dbReference>
<reference evidence="4" key="1">
    <citation type="journal article" date="2016" name="Sci. Rep.">
        <title>Molecular characterization of firefly nuptial gifts: a multi-omics approach sheds light on postcopulatory sexual selection.</title>
        <authorList>
            <person name="Al-Wathiqui N."/>
            <person name="Fallon T.R."/>
            <person name="South A."/>
            <person name="Weng J.K."/>
            <person name="Lewis S.M."/>
        </authorList>
    </citation>
    <scope>NUCLEOTIDE SEQUENCE</scope>
</reference>
<organism evidence="4">
    <name type="scientific">Photinus pyralis</name>
    <name type="common">Common eastern firefly</name>
    <name type="synonym">Lampyris pyralis</name>
    <dbReference type="NCBI Taxonomy" id="7054"/>
    <lineage>
        <taxon>Eukaryota</taxon>
        <taxon>Metazoa</taxon>
        <taxon>Ecdysozoa</taxon>
        <taxon>Arthropoda</taxon>
        <taxon>Hexapoda</taxon>
        <taxon>Insecta</taxon>
        <taxon>Pterygota</taxon>
        <taxon>Neoptera</taxon>
        <taxon>Endopterygota</taxon>
        <taxon>Coleoptera</taxon>
        <taxon>Polyphaga</taxon>
        <taxon>Elateriformia</taxon>
        <taxon>Elateroidea</taxon>
        <taxon>Lampyridae</taxon>
        <taxon>Lampyrinae</taxon>
        <taxon>Photinus</taxon>
    </lineage>
</organism>
<evidence type="ECO:0000313" key="6">
    <source>
        <dbReference type="Proteomes" id="UP000327044"/>
    </source>
</evidence>
<name>A0A1Y1NBY9_PHOPY</name>
<dbReference type="InterPro" id="IPR006683">
    <property type="entry name" value="Thioestr_dom"/>
</dbReference>
<protein>
    <recommendedName>
        <fullName evidence="3">Thioesterase domain-containing protein</fullName>
    </recommendedName>
</protein>
<dbReference type="FunCoup" id="A0A1Y1NBY9">
    <property type="interactions" value="960"/>
</dbReference>
<reference evidence="5 6" key="2">
    <citation type="journal article" date="2018" name="Elife">
        <title>Firefly genomes illuminate parallel origins of bioluminescence in beetles.</title>
        <authorList>
            <person name="Fallon T.R."/>
            <person name="Lower S.E."/>
            <person name="Chang C.H."/>
            <person name="Bessho-Uehara M."/>
            <person name="Martin G.J."/>
            <person name="Bewick A.J."/>
            <person name="Behringer M."/>
            <person name="Debat H.J."/>
            <person name="Wong I."/>
            <person name="Day J.C."/>
            <person name="Suvorov A."/>
            <person name="Silva C.J."/>
            <person name="Stanger-Hall K.F."/>
            <person name="Hall D.W."/>
            <person name="Schmitz R.J."/>
            <person name="Nelson D.R."/>
            <person name="Lewis S.M."/>
            <person name="Shigenobu S."/>
            <person name="Bybee S.M."/>
            <person name="Larracuente A.M."/>
            <person name="Oba Y."/>
            <person name="Weng J.K."/>
        </authorList>
    </citation>
    <scope>NUCLEOTIDE SEQUENCE [LARGE SCALE GENOMIC DNA]</scope>
    <source>
        <strain evidence="5">1611_PpyrPB1</strain>
        <tissue evidence="5">Whole body</tissue>
    </source>
</reference>
<evidence type="ECO:0000313" key="5">
    <source>
        <dbReference type="EMBL" id="KAB0802361.1"/>
    </source>
</evidence>
<dbReference type="AlphaFoldDB" id="A0A1Y1NBY9"/>
<accession>A0A1Y1NBY9</accession>
<dbReference type="InterPro" id="IPR029069">
    <property type="entry name" value="HotDog_dom_sf"/>
</dbReference>
<dbReference type="FunFam" id="3.10.129.10:FF:000033">
    <property type="entry name" value="acyl-coenzyme A thioesterase 13"/>
    <property type="match status" value="1"/>
</dbReference>
<reference evidence="5" key="3">
    <citation type="submission" date="2019-08" db="EMBL/GenBank/DDBJ databases">
        <authorList>
            <consortium name="Photinus pyralis genome working group"/>
            <person name="Fallon T.R."/>
            <person name="Sander Lower S.E."/>
            <person name="Weng J.-K."/>
        </authorList>
    </citation>
    <scope>NUCLEOTIDE SEQUENCE</scope>
    <source>
        <strain evidence="5">1611_PpyrPB1</strain>
        <tissue evidence="5">Whole body</tissue>
    </source>
</reference>
<comment type="similarity">
    <text evidence="1">Belongs to the thioesterase PaaI family.</text>
</comment>
<proteinExistence type="inferred from homology"/>
<dbReference type="Proteomes" id="UP000327044">
    <property type="component" value="Unassembled WGS sequence"/>
</dbReference>
<sequence>MLPLCRTFRRGIATVDIQNFIKNSADRYDRILSKVNMIQIGNGACVAELKVEKEHTNPLGGLHGGMIASMVDALTSYGLLTHKAAEGVPSVSVDIHVSFLKGAKCGDEILINTETIKCGKSMAFTECRITNKATGEIIAKGNHTKYLLT</sequence>
<keyword evidence="6" id="KW-1185">Reference proteome</keyword>
<dbReference type="EMBL" id="GEZM01007072">
    <property type="protein sequence ID" value="JAV95422.1"/>
    <property type="molecule type" value="Transcribed_RNA"/>
</dbReference>
<gene>
    <name evidence="5" type="ORF">PPYR_04547</name>
</gene>
<evidence type="ECO:0000256" key="2">
    <source>
        <dbReference type="ARBA" id="ARBA00022801"/>
    </source>
</evidence>
<dbReference type="GO" id="GO:0047617">
    <property type="term" value="F:fatty acyl-CoA hydrolase activity"/>
    <property type="evidence" value="ECO:0007669"/>
    <property type="project" value="InterPro"/>
</dbReference>
<dbReference type="NCBIfam" id="TIGR00369">
    <property type="entry name" value="unchar_dom_1"/>
    <property type="match status" value="1"/>
</dbReference>
<keyword evidence="2" id="KW-0378">Hydrolase</keyword>